<dbReference type="SUPFAM" id="SSF47781">
    <property type="entry name" value="RuvA domain 2-like"/>
    <property type="match status" value="1"/>
</dbReference>
<keyword evidence="4 6" id="KW-0233">DNA recombination</keyword>
<dbReference type="SUPFAM" id="SSF46929">
    <property type="entry name" value="DNA helicase RuvA subunit, C-terminal domain"/>
    <property type="match status" value="1"/>
</dbReference>
<dbReference type="OrthoDB" id="5293449at2"/>
<dbReference type="HOGENOM" id="CLU_087936_2_1_11"/>
<organism evidence="8 9">
    <name type="scientific">Bifidobacterium pseudolongum PV8-2</name>
    <dbReference type="NCBI Taxonomy" id="1447715"/>
    <lineage>
        <taxon>Bacteria</taxon>
        <taxon>Bacillati</taxon>
        <taxon>Actinomycetota</taxon>
        <taxon>Actinomycetes</taxon>
        <taxon>Bifidobacteriales</taxon>
        <taxon>Bifidobacteriaceae</taxon>
        <taxon>Bifidobacterium</taxon>
    </lineage>
</organism>
<dbReference type="InterPro" id="IPR003583">
    <property type="entry name" value="Hlx-hairpin-Hlx_DNA-bd_motif"/>
</dbReference>
<dbReference type="InterPro" id="IPR013849">
    <property type="entry name" value="DNA_helicase_Holl-junc_RuvA_I"/>
</dbReference>
<dbReference type="RefSeq" id="WP_022857502.1">
    <property type="nucleotide sequence ID" value="NZ_CP007457.1"/>
</dbReference>
<dbReference type="SUPFAM" id="SSF50249">
    <property type="entry name" value="Nucleic acid-binding proteins"/>
    <property type="match status" value="1"/>
</dbReference>
<dbReference type="GO" id="GO:0005524">
    <property type="term" value="F:ATP binding"/>
    <property type="evidence" value="ECO:0007669"/>
    <property type="project" value="InterPro"/>
</dbReference>
<dbReference type="InterPro" id="IPR012340">
    <property type="entry name" value="NA-bd_OB-fold"/>
</dbReference>
<keyword evidence="8" id="KW-0347">Helicase</keyword>
<dbReference type="KEGG" id="bpsp:AH67_04430"/>
<evidence type="ECO:0000256" key="5">
    <source>
        <dbReference type="ARBA" id="ARBA00023204"/>
    </source>
</evidence>
<feature type="region of interest" description="Domain II" evidence="6">
    <location>
        <begin position="64"/>
        <end position="141"/>
    </location>
</feature>
<dbReference type="NCBIfam" id="TIGR00084">
    <property type="entry name" value="ruvA"/>
    <property type="match status" value="1"/>
</dbReference>
<comment type="caution">
    <text evidence="6">Lacks conserved residue(s) required for the propagation of feature annotation.</text>
</comment>
<keyword evidence="2 6" id="KW-0227">DNA damage</keyword>
<dbReference type="Pfam" id="PF14520">
    <property type="entry name" value="HHH_5"/>
    <property type="match status" value="1"/>
</dbReference>
<dbReference type="SMART" id="SM00278">
    <property type="entry name" value="HhH1"/>
    <property type="match status" value="2"/>
</dbReference>
<dbReference type="InterPro" id="IPR036267">
    <property type="entry name" value="RuvA_C_sf"/>
</dbReference>
<evidence type="ECO:0000259" key="7">
    <source>
        <dbReference type="SMART" id="SM00278"/>
    </source>
</evidence>
<keyword evidence="5 6" id="KW-0234">DNA repair</keyword>
<proteinExistence type="inferred from homology"/>
<dbReference type="Pfam" id="PF01330">
    <property type="entry name" value="RuvA_N"/>
    <property type="match status" value="1"/>
</dbReference>
<evidence type="ECO:0000313" key="9">
    <source>
        <dbReference type="Proteomes" id="UP000030636"/>
    </source>
</evidence>
<dbReference type="InterPro" id="IPR010994">
    <property type="entry name" value="RuvA_2-like"/>
</dbReference>
<keyword evidence="8" id="KW-0547">Nucleotide-binding</keyword>
<protein>
    <recommendedName>
        <fullName evidence="6">Holliday junction branch migration complex subunit RuvA</fullName>
    </recommendedName>
</protein>
<dbReference type="Gene3D" id="1.10.150.20">
    <property type="entry name" value="5' to 3' exonuclease, C-terminal subdomain"/>
    <property type="match status" value="1"/>
</dbReference>
<dbReference type="AlphaFoldDB" id="A0A0A7IAL6"/>
<feature type="region of interest" description="Domain III" evidence="6">
    <location>
        <begin position="151"/>
        <end position="207"/>
    </location>
</feature>
<comment type="similarity">
    <text evidence="6">Belongs to the RuvA family.</text>
</comment>
<dbReference type="STRING" id="1447715.AH67_04430"/>
<reference evidence="8 9" key="1">
    <citation type="journal article" date="2015" name="Genome Announc.">
        <title>Bifidobacterium pseudolongum Strain PV8-2, Isolated from a Stool Sample of an Anemic Kenyan Infant.</title>
        <authorList>
            <person name="Vazquez-Gutierrez P."/>
            <person name="Lacroix C."/>
            <person name="Chassard C."/>
            <person name="Klumpp J."/>
            <person name="Stevens M.J."/>
            <person name="Jans C."/>
        </authorList>
    </citation>
    <scope>NUCLEOTIDE SEQUENCE [LARGE SCALE GENOMIC DNA]</scope>
    <source>
        <strain evidence="8 9">PV8-2</strain>
    </source>
</reference>
<evidence type="ECO:0000256" key="4">
    <source>
        <dbReference type="ARBA" id="ARBA00023172"/>
    </source>
</evidence>
<dbReference type="CDD" id="cd14332">
    <property type="entry name" value="UBA_RuvA_C"/>
    <property type="match status" value="1"/>
</dbReference>
<dbReference type="GO" id="GO:0000400">
    <property type="term" value="F:four-way junction DNA binding"/>
    <property type="evidence" value="ECO:0007669"/>
    <property type="project" value="UniProtKB-UniRule"/>
</dbReference>
<comment type="function">
    <text evidence="6">The RuvA-RuvB-RuvC complex processes Holliday junction (HJ) DNA during genetic recombination and DNA repair, while the RuvA-RuvB complex plays an important role in the rescue of blocked DNA replication forks via replication fork reversal (RFR). RuvA specifically binds to HJ cruciform DNA, conferring on it an open structure. The RuvB hexamer acts as an ATP-dependent pump, pulling dsDNA into and through the RuvAB complex. HJ branch migration allows RuvC to scan DNA until it finds its consensus sequence, where it cleaves and resolves the cruciform DNA.</text>
</comment>
<feature type="domain" description="Helix-hairpin-helix DNA-binding motif class 1" evidence="7">
    <location>
        <begin position="107"/>
        <end position="126"/>
    </location>
</feature>
<accession>A0A0A7IAL6</accession>
<keyword evidence="9" id="KW-1185">Reference proteome</keyword>
<name>A0A0A7IAL6_9BIFI</name>
<dbReference type="Gene3D" id="1.10.8.10">
    <property type="entry name" value="DNA helicase RuvA subunit, C-terminal domain"/>
    <property type="match status" value="1"/>
</dbReference>
<dbReference type="EMBL" id="CP007457">
    <property type="protein sequence ID" value="AIZ16270.1"/>
    <property type="molecule type" value="Genomic_DNA"/>
</dbReference>
<dbReference type="GO" id="GO:0009378">
    <property type="term" value="F:four-way junction helicase activity"/>
    <property type="evidence" value="ECO:0007669"/>
    <property type="project" value="InterPro"/>
</dbReference>
<dbReference type="InterPro" id="IPR011114">
    <property type="entry name" value="RuvA_C"/>
</dbReference>
<comment type="subunit">
    <text evidence="6">Homotetramer. Forms an RuvA(8)-RuvB(12)-Holliday junction (HJ) complex. HJ DNA is sandwiched between 2 RuvA tetramers; dsDNA enters through RuvA and exits via RuvB. An RuvB hexamer assembles on each DNA strand where it exits the tetramer. Each RuvB hexamer is contacted by two RuvA subunits (via domain III) on 2 adjacent RuvB subunits; this complex drives branch migration. In the full resolvosome a probable DNA-RuvA(4)-RuvB(12)-RuvC(2) complex forms which resolves the HJ.</text>
</comment>
<dbReference type="HAMAP" id="MF_00031">
    <property type="entry name" value="DNA_HJ_migration_RuvA"/>
    <property type="match status" value="1"/>
</dbReference>
<evidence type="ECO:0000313" key="8">
    <source>
        <dbReference type="EMBL" id="AIZ16270.1"/>
    </source>
</evidence>
<gene>
    <name evidence="6" type="primary">ruvA</name>
    <name evidence="8" type="ORF">AH67_04430</name>
</gene>
<dbReference type="Proteomes" id="UP000030636">
    <property type="component" value="Chromosome"/>
</dbReference>
<dbReference type="GO" id="GO:0009379">
    <property type="term" value="C:Holliday junction helicase complex"/>
    <property type="evidence" value="ECO:0007669"/>
    <property type="project" value="InterPro"/>
</dbReference>
<dbReference type="GO" id="GO:0005737">
    <property type="term" value="C:cytoplasm"/>
    <property type="evidence" value="ECO:0007669"/>
    <property type="project" value="UniProtKB-SubCell"/>
</dbReference>
<sequence>MIGQLTGTVAAVDSTTAVVDVNGIGFAVRMPNADLATLHIGNAAVVHTEMMVSQDAITLYGFLSMESKRMFLQLLKVNGIGPKVALSLLSTLPSRQLSQAIHDEDATALAKAPGLGKKGAQKIILELKGSIDFAAVAPAEPASTLRVPDDVGMHHVLEGLMSLGWRRQDAQAAIDEVMGDHDFATPLATQDVPQVLRLALAALDTGR</sequence>
<feature type="domain" description="Helix-hairpin-helix DNA-binding motif class 1" evidence="7">
    <location>
        <begin position="72"/>
        <end position="91"/>
    </location>
</feature>
<keyword evidence="3 6" id="KW-0238">DNA-binding</keyword>
<keyword evidence="1 6" id="KW-0963">Cytoplasm</keyword>
<comment type="subcellular location">
    <subcellularLocation>
        <location evidence="6">Cytoplasm</location>
    </subcellularLocation>
</comment>
<evidence type="ECO:0000256" key="6">
    <source>
        <dbReference type="HAMAP-Rule" id="MF_00031"/>
    </source>
</evidence>
<dbReference type="GO" id="GO:0006281">
    <property type="term" value="P:DNA repair"/>
    <property type="evidence" value="ECO:0007669"/>
    <property type="project" value="UniProtKB-UniRule"/>
</dbReference>
<evidence type="ECO:0000256" key="3">
    <source>
        <dbReference type="ARBA" id="ARBA00023125"/>
    </source>
</evidence>
<evidence type="ECO:0000256" key="1">
    <source>
        <dbReference type="ARBA" id="ARBA00022490"/>
    </source>
</evidence>
<keyword evidence="8" id="KW-0378">Hydrolase</keyword>
<dbReference type="GO" id="GO:0006310">
    <property type="term" value="P:DNA recombination"/>
    <property type="evidence" value="ECO:0007669"/>
    <property type="project" value="UniProtKB-UniRule"/>
</dbReference>
<keyword evidence="8" id="KW-0067">ATP-binding</keyword>
<dbReference type="InterPro" id="IPR000085">
    <property type="entry name" value="RuvA"/>
</dbReference>
<dbReference type="Pfam" id="PF07499">
    <property type="entry name" value="RuvA_C"/>
    <property type="match status" value="1"/>
</dbReference>
<dbReference type="Gene3D" id="2.40.50.140">
    <property type="entry name" value="Nucleic acid-binding proteins"/>
    <property type="match status" value="1"/>
</dbReference>
<comment type="domain">
    <text evidence="6">Has three domains with a flexible linker between the domains II and III and assumes an 'L' shape. Domain III is highly mobile and contacts RuvB.</text>
</comment>
<evidence type="ECO:0000256" key="2">
    <source>
        <dbReference type="ARBA" id="ARBA00022763"/>
    </source>
</evidence>
<dbReference type="GO" id="GO:0048476">
    <property type="term" value="C:Holliday junction resolvase complex"/>
    <property type="evidence" value="ECO:0007669"/>
    <property type="project" value="UniProtKB-UniRule"/>
</dbReference>